<keyword evidence="4" id="KW-0547">Nucleotide-binding</keyword>
<dbReference type="SUPFAM" id="SSF52540">
    <property type="entry name" value="P-loop containing nucleoside triphosphate hydrolases"/>
    <property type="match status" value="1"/>
</dbReference>
<feature type="compositionally biased region" description="Basic and acidic residues" evidence="7">
    <location>
        <begin position="118"/>
        <end position="128"/>
    </location>
</feature>
<comment type="subcellular location">
    <subcellularLocation>
        <location evidence="1">Cytoplasm</location>
    </subcellularLocation>
</comment>
<name>A0A7V8SWP0_9BACT</name>
<comment type="caution">
    <text evidence="9">The sequence shown here is derived from an EMBL/GenBank/DDBJ whole genome shotgun (WGS) entry which is preliminary data.</text>
</comment>
<evidence type="ECO:0000256" key="6">
    <source>
        <dbReference type="ARBA" id="ARBA00039970"/>
    </source>
</evidence>
<evidence type="ECO:0000313" key="10">
    <source>
        <dbReference type="Proteomes" id="UP000567293"/>
    </source>
</evidence>
<dbReference type="Pfam" id="PF02562">
    <property type="entry name" value="PhoH"/>
    <property type="match status" value="1"/>
</dbReference>
<evidence type="ECO:0000256" key="1">
    <source>
        <dbReference type="ARBA" id="ARBA00004496"/>
    </source>
</evidence>
<evidence type="ECO:0000256" key="3">
    <source>
        <dbReference type="ARBA" id="ARBA00022490"/>
    </source>
</evidence>
<comment type="similarity">
    <text evidence="2">Belongs to the PhoH family.</text>
</comment>
<dbReference type="AlphaFoldDB" id="A0A7V8SWP0"/>
<evidence type="ECO:0000256" key="2">
    <source>
        <dbReference type="ARBA" id="ARBA00010393"/>
    </source>
</evidence>
<feature type="region of interest" description="Disordered" evidence="7">
    <location>
        <begin position="100"/>
        <end position="128"/>
    </location>
</feature>
<dbReference type="GO" id="GO:0005829">
    <property type="term" value="C:cytosol"/>
    <property type="evidence" value="ECO:0007669"/>
    <property type="project" value="TreeGrafter"/>
</dbReference>
<dbReference type="Proteomes" id="UP000567293">
    <property type="component" value="Unassembled WGS sequence"/>
</dbReference>
<proteinExistence type="inferred from homology"/>
<dbReference type="InterPro" id="IPR003714">
    <property type="entry name" value="PhoH"/>
</dbReference>
<keyword evidence="5" id="KW-0067">ATP-binding</keyword>
<evidence type="ECO:0000313" key="9">
    <source>
        <dbReference type="EMBL" id="MBA0085123.1"/>
    </source>
</evidence>
<keyword evidence="10" id="KW-1185">Reference proteome</keyword>
<protein>
    <recommendedName>
        <fullName evidence="6">PhoH-like protein</fullName>
    </recommendedName>
</protein>
<evidence type="ECO:0000256" key="5">
    <source>
        <dbReference type="ARBA" id="ARBA00022840"/>
    </source>
</evidence>
<dbReference type="PANTHER" id="PTHR30473:SF1">
    <property type="entry name" value="PHOH-LIKE PROTEIN"/>
    <property type="match status" value="1"/>
</dbReference>
<dbReference type="Gene3D" id="3.40.50.300">
    <property type="entry name" value="P-loop containing nucleotide triphosphate hydrolases"/>
    <property type="match status" value="1"/>
</dbReference>
<dbReference type="InterPro" id="IPR027417">
    <property type="entry name" value="P-loop_NTPase"/>
</dbReference>
<organism evidence="9 10">
    <name type="scientific">Candidatus Acidiferrum panamense</name>
    <dbReference type="NCBI Taxonomy" id="2741543"/>
    <lineage>
        <taxon>Bacteria</taxon>
        <taxon>Pseudomonadati</taxon>
        <taxon>Acidobacteriota</taxon>
        <taxon>Terriglobia</taxon>
        <taxon>Candidatus Acidiferrales</taxon>
        <taxon>Candidatus Acidiferrum</taxon>
    </lineage>
</organism>
<feature type="domain" description="PhoH-like protein" evidence="8">
    <location>
        <begin position="1"/>
        <end position="97"/>
    </location>
</feature>
<reference evidence="9" key="1">
    <citation type="submission" date="2020-06" db="EMBL/GenBank/DDBJ databases">
        <title>Legume-microbial interactions unlock mineral nutrients during tropical forest succession.</title>
        <authorList>
            <person name="Epihov D.Z."/>
        </authorList>
    </citation>
    <scope>NUCLEOTIDE SEQUENCE [LARGE SCALE GENOMIC DNA]</scope>
    <source>
        <strain evidence="9">Pan2503</strain>
    </source>
</reference>
<evidence type="ECO:0000259" key="8">
    <source>
        <dbReference type="Pfam" id="PF02562"/>
    </source>
</evidence>
<gene>
    <name evidence="9" type="ORF">HRJ53_09010</name>
</gene>
<evidence type="ECO:0000256" key="7">
    <source>
        <dbReference type="SAM" id="MobiDB-lite"/>
    </source>
</evidence>
<accession>A0A7V8SWP0</accession>
<dbReference type="EMBL" id="JACDQQ010000871">
    <property type="protein sequence ID" value="MBA0085123.1"/>
    <property type="molecule type" value="Genomic_DNA"/>
</dbReference>
<dbReference type="GO" id="GO:0005524">
    <property type="term" value="F:ATP binding"/>
    <property type="evidence" value="ECO:0007669"/>
    <property type="project" value="UniProtKB-KW"/>
</dbReference>
<dbReference type="PANTHER" id="PTHR30473">
    <property type="entry name" value="PROTEIN PHOH"/>
    <property type="match status" value="1"/>
</dbReference>
<evidence type="ECO:0000256" key="4">
    <source>
        <dbReference type="ARBA" id="ARBA00022741"/>
    </source>
</evidence>
<keyword evidence="3" id="KW-0963">Cytoplasm</keyword>
<dbReference type="InterPro" id="IPR051451">
    <property type="entry name" value="PhoH2-like"/>
</dbReference>
<sequence>PLAFMRGRTLNDSFVILDEAQNTTSEQMKMFLTRLGFNSKAVVTGDVTQIDLPQGKKSGLVEALEVCGKIEGIGLVQFGERDVVRHNLVQQIIRAYEDYETAHPQRGSANGKAAPARESGKEQEVPRG</sequence>
<feature type="non-terminal residue" evidence="9">
    <location>
        <position position="1"/>
    </location>
</feature>